<evidence type="ECO:0000256" key="1">
    <source>
        <dbReference type="SAM" id="MobiDB-lite"/>
    </source>
</evidence>
<dbReference type="GeneID" id="32880276"/>
<keyword evidence="2" id="KW-0150">Chloroplast</keyword>
<keyword evidence="2" id="KW-0934">Plastid</keyword>
<feature type="compositionally biased region" description="Basic residues" evidence="1">
    <location>
        <begin position="12"/>
        <end position="23"/>
    </location>
</feature>
<feature type="region of interest" description="Disordered" evidence="1">
    <location>
        <begin position="1"/>
        <end position="58"/>
    </location>
</feature>
<dbReference type="AlphaFoldDB" id="A0A1W5RN00"/>
<dbReference type="EMBL" id="KY114065">
    <property type="protein sequence ID" value="AQU64585.1"/>
    <property type="molecule type" value="Genomic_DNA"/>
</dbReference>
<proteinExistence type="predicted"/>
<geneLocation type="chloroplast" evidence="2"/>
<sequence length="120" mass="13785">MHHSFVLQSKTKQNKTKQNKTKHYTSSLRRSQSEERATRSEKVGASGSKAKQRSKHSVSLFLRSLRQSQCEGFGEAKKRFGKAEKQRSRVAQCALLHHSFARGLKRRMLCGHQRLTKGNF</sequence>
<reference evidence="2" key="1">
    <citation type="journal article" date="2017" name="PeerJ">
        <title>lastomes of the green algae Hydrodictyon reticulatum and Pediastrum duplex (Sphaeropleales, Chlorophyceae).</title>
        <authorList>
            <person name="McManus H.A."/>
            <person name="Sanchez D."/>
            <person name="Karol K.G."/>
        </authorList>
    </citation>
    <scope>NUCLEOTIDE SEQUENCE</scope>
</reference>
<protein>
    <submittedName>
        <fullName evidence="2">Uncharacterized protein</fullName>
    </submittedName>
</protein>
<gene>
    <name evidence="2" type="primary">orf120b</name>
</gene>
<evidence type="ECO:0000313" key="2">
    <source>
        <dbReference type="EMBL" id="AQU64585.1"/>
    </source>
</evidence>
<organism evidence="2">
    <name type="scientific">Hydrodictyon reticulatum</name>
    <name type="common">Water net</name>
    <name type="synonym">Conferva reticulatum</name>
    <dbReference type="NCBI Taxonomy" id="3107"/>
    <lineage>
        <taxon>Eukaryota</taxon>
        <taxon>Viridiplantae</taxon>
        <taxon>Chlorophyta</taxon>
        <taxon>core chlorophytes</taxon>
        <taxon>Chlorophyceae</taxon>
        <taxon>CS clade</taxon>
        <taxon>Sphaeropleales</taxon>
        <taxon>Hydrodictyaceae</taxon>
        <taxon>Hydrodictyon</taxon>
    </lineage>
</organism>
<feature type="compositionally biased region" description="Basic and acidic residues" evidence="1">
    <location>
        <begin position="31"/>
        <end position="42"/>
    </location>
</feature>
<name>A0A1W5RN00_HYDRE</name>
<accession>A0A1W5RN00</accession>
<dbReference type="RefSeq" id="YP_009364158.1">
    <property type="nucleotide sequence ID" value="NC_034655.1"/>
</dbReference>